<feature type="region of interest" description="Disordered" evidence="1">
    <location>
        <begin position="419"/>
        <end position="455"/>
    </location>
</feature>
<evidence type="ECO:0008006" key="4">
    <source>
        <dbReference type="Google" id="ProtNLM"/>
    </source>
</evidence>
<dbReference type="AlphaFoldDB" id="A0A1I6QPX1"/>
<feature type="region of interest" description="Disordered" evidence="1">
    <location>
        <begin position="21"/>
        <end position="59"/>
    </location>
</feature>
<proteinExistence type="predicted"/>
<evidence type="ECO:0000256" key="1">
    <source>
        <dbReference type="SAM" id="MobiDB-lite"/>
    </source>
</evidence>
<feature type="compositionally biased region" description="Low complexity" evidence="1">
    <location>
        <begin position="21"/>
        <end position="34"/>
    </location>
</feature>
<protein>
    <recommendedName>
        <fullName evidence="4">DUF4157 domain-containing protein</fullName>
    </recommendedName>
</protein>
<feature type="compositionally biased region" description="Polar residues" evidence="1">
    <location>
        <begin position="445"/>
        <end position="455"/>
    </location>
</feature>
<dbReference type="Proteomes" id="UP000199199">
    <property type="component" value="Unassembled WGS sequence"/>
</dbReference>
<organism evidence="2 3">
    <name type="scientific">Halostagnicola kamekurae</name>
    <dbReference type="NCBI Taxonomy" id="619731"/>
    <lineage>
        <taxon>Archaea</taxon>
        <taxon>Methanobacteriati</taxon>
        <taxon>Methanobacteriota</taxon>
        <taxon>Stenosarchaea group</taxon>
        <taxon>Halobacteria</taxon>
        <taxon>Halobacteriales</taxon>
        <taxon>Natrialbaceae</taxon>
        <taxon>Halostagnicola</taxon>
    </lineage>
</organism>
<sequence length="455" mass="47702">MVRRPPIAVVVLAVAVVLAGCSAPSGPSTPTGDPTTDDPSTESSTPAGKTPHDDGIGESRQVTVNGSLSVDATQIYQRVERLMDTNASAPDVRVERMNRSSSVGLSPSPVRQALGFANTTRSVQACGAITSAYATDGAVTISPVNPVTGENLSASTVELVLAHEYAHTLQNRVEGFQNATAVDNLHISQAMSEGSAVFVADTYAQRHDVRWSGNRPVEFRKCVYEQTRGMRKLVNGDYYYGGQYFGQRIDGPSALSMALKTAPNTTEQLVHGMTPAAEPVAPLSVTVDESKAFNHRESPALVGFPTGELSLRTWLAEGLSPGRVDAAATGWGNARVATFEGGTGNVSLAWTVRWDAPGEADEFDAALSDLEPTLENRTGTHLRHARVAPETVVVFGGNQSFVAGATAMGTNGNVTVTVPGLEPDDGTNVPPDGDDARAPSVGGRETTTPSADADE</sequence>
<reference evidence="3" key="1">
    <citation type="submission" date="2016-10" db="EMBL/GenBank/DDBJ databases">
        <authorList>
            <person name="Varghese N."/>
            <person name="Submissions S."/>
        </authorList>
    </citation>
    <scope>NUCLEOTIDE SEQUENCE [LARGE SCALE GENOMIC DNA]</scope>
    <source>
        <strain evidence="3">DSM 22427</strain>
    </source>
</reference>
<keyword evidence="3" id="KW-1185">Reference proteome</keyword>
<evidence type="ECO:0000313" key="2">
    <source>
        <dbReference type="EMBL" id="SFS54412.1"/>
    </source>
</evidence>
<name>A0A1I6QPX1_9EURY</name>
<evidence type="ECO:0000313" key="3">
    <source>
        <dbReference type="Proteomes" id="UP000199199"/>
    </source>
</evidence>
<dbReference type="PROSITE" id="PS51257">
    <property type="entry name" value="PROKAR_LIPOPROTEIN"/>
    <property type="match status" value="1"/>
</dbReference>
<accession>A0A1I6QPX1</accession>
<dbReference type="EMBL" id="FOZS01000001">
    <property type="protein sequence ID" value="SFS54412.1"/>
    <property type="molecule type" value="Genomic_DNA"/>
</dbReference>
<gene>
    <name evidence="2" type="ORF">SAMN04488556_1430</name>
</gene>